<evidence type="ECO:0000256" key="9">
    <source>
        <dbReference type="NCBIfam" id="TIGR00260"/>
    </source>
</evidence>
<dbReference type="InterPro" id="IPR051166">
    <property type="entry name" value="Threonine_Synthase"/>
</dbReference>
<evidence type="ECO:0000256" key="2">
    <source>
        <dbReference type="ARBA" id="ARBA00005517"/>
    </source>
</evidence>
<evidence type="ECO:0000256" key="6">
    <source>
        <dbReference type="ARBA" id="ARBA00023239"/>
    </source>
</evidence>
<dbReference type="GO" id="GO:0004795">
    <property type="term" value="F:threonine synthase activity"/>
    <property type="evidence" value="ECO:0007669"/>
    <property type="project" value="UniProtKB-UniRule"/>
</dbReference>
<dbReference type="GO" id="GO:0030170">
    <property type="term" value="F:pyridoxal phosphate binding"/>
    <property type="evidence" value="ECO:0007669"/>
    <property type="project" value="InterPro"/>
</dbReference>
<comment type="pathway">
    <text evidence="7">Amino-acid biosynthesis.</text>
</comment>
<evidence type="ECO:0000256" key="7">
    <source>
        <dbReference type="ARBA" id="ARBA00029440"/>
    </source>
</evidence>
<keyword evidence="4" id="KW-0028">Amino-acid biosynthesis</keyword>
<dbReference type="CDD" id="cd01560">
    <property type="entry name" value="Thr-synth_2"/>
    <property type="match status" value="1"/>
</dbReference>
<evidence type="ECO:0000256" key="3">
    <source>
        <dbReference type="ARBA" id="ARBA00018679"/>
    </source>
</evidence>
<name>A0AAW5QS97_9HYPH</name>
<comment type="caution">
    <text evidence="12">The sequence shown here is derived from an EMBL/GenBank/DDBJ whole genome shotgun (WGS) entry which is preliminary data.</text>
</comment>
<evidence type="ECO:0000256" key="8">
    <source>
        <dbReference type="ARBA" id="ARBA00049144"/>
    </source>
</evidence>
<dbReference type="RefSeq" id="WP_261613914.1">
    <property type="nucleotide sequence ID" value="NZ_JALIDZ010000001.1"/>
</dbReference>
<organism evidence="12 13">
    <name type="scientific">Microbaculum marinisediminis</name>
    <dbReference type="NCBI Taxonomy" id="2931392"/>
    <lineage>
        <taxon>Bacteria</taxon>
        <taxon>Pseudomonadati</taxon>
        <taxon>Pseudomonadota</taxon>
        <taxon>Alphaproteobacteria</taxon>
        <taxon>Hyphomicrobiales</taxon>
        <taxon>Tepidamorphaceae</taxon>
        <taxon>Microbaculum</taxon>
    </lineage>
</organism>
<dbReference type="PANTHER" id="PTHR42690:SF1">
    <property type="entry name" value="THREONINE SYNTHASE-LIKE 2"/>
    <property type="match status" value="1"/>
</dbReference>
<feature type="domain" description="Threonine synthase N-terminal" evidence="11">
    <location>
        <begin position="2"/>
        <end position="80"/>
    </location>
</feature>
<dbReference type="PANTHER" id="PTHR42690">
    <property type="entry name" value="THREONINE SYNTHASE FAMILY MEMBER"/>
    <property type="match status" value="1"/>
</dbReference>
<protein>
    <recommendedName>
        <fullName evidence="3 9">Threonine synthase</fullName>
        <ecNumber evidence="9">4.2.3.1</ecNumber>
    </recommendedName>
</protein>
<dbReference type="InterPro" id="IPR037158">
    <property type="entry name" value="Thr_synth_N_sf"/>
</dbReference>
<keyword evidence="13" id="KW-1185">Reference proteome</keyword>
<dbReference type="InterPro" id="IPR000634">
    <property type="entry name" value="Ser/Thr_deHydtase_PyrdxlP-BS"/>
</dbReference>
<dbReference type="Pfam" id="PF14821">
    <property type="entry name" value="Thr_synth_N"/>
    <property type="match status" value="1"/>
</dbReference>
<accession>A0AAW5QS97</accession>
<dbReference type="InterPro" id="IPR036052">
    <property type="entry name" value="TrpB-like_PALP_sf"/>
</dbReference>
<evidence type="ECO:0000313" key="12">
    <source>
        <dbReference type="EMBL" id="MCT8970344.1"/>
    </source>
</evidence>
<keyword evidence="6 12" id="KW-0456">Lyase</keyword>
<comment type="catalytic activity">
    <reaction evidence="8">
        <text>O-phospho-L-homoserine + H2O = L-threonine + phosphate</text>
        <dbReference type="Rhea" id="RHEA:10840"/>
        <dbReference type="ChEBI" id="CHEBI:15377"/>
        <dbReference type="ChEBI" id="CHEBI:43474"/>
        <dbReference type="ChEBI" id="CHEBI:57590"/>
        <dbReference type="ChEBI" id="CHEBI:57926"/>
        <dbReference type="EC" id="4.2.3.1"/>
    </reaction>
</comment>
<dbReference type="EMBL" id="JALIDZ010000001">
    <property type="protein sequence ID" value="MCT8970344.1"/>
    <property type="molecule type" value="Genomic_DNA"/>
</dbReference>
<reference evidence="12 13" key="1">
    <citation type="submission" date="2022-04" db="EMBL/GenBank/DDBJ databases">
        <authorList>
            <person name="Ye Y.-Q."/>
            <person name="Du Z.-J."/>
        </authorList>
    </citation>
    <scope>NUCLEOTIDE SEQUENCE [LARGE SCALE GENOMIC DNA]</scope>
    <source>
        <strain evidence="12 13">A6E488</strain>
    </source>
</reference>
<evidence type="ECO:0000256" key="10">
    <source>
        <dbReference type="PIRSR" id="PIRSR604450-51"/>
    </source>
</evidence>
<evidence type="ECO:0000259" key="11">
    <source>
        <dbReference type="Pfam" id="PF14821"/>
    </source>
</evidence>
<comment type="cofactor">
    <cofactor evidence="1 10">
        <name>pyridoxal 5'-phosphate</name>
        <dbReference type="ChEBI" id="CHEBI:597326"/>
    </cofactor>
</comment>
<dbReference type="Pfam" id="PF24857">
    <property type="entry name" value="THR4_C"/>
    <property type="match status" value="1"/>
</dbReference>
<comment type="similarity">
    <text evidence="2">Belongs to the threonine synthase family.</text>
</comment>
<dbReference type="EC" id="4.2.3.1" evidence="9"/>
<dbReference type="Gene3D" id="3.40.50.1100">
    <property type="match status" value="2"/>
</dbReference>
<sequence>MRYVSTRGQAPVLDFADVLLTGLAADGGLYVPETWPVMSKADIAALAGLSYPQVAERIIAPFVGDAIAPAALRAMIADAYAQFRHPAVAPLVQTGPNDWVLELFHGPTLAFKDVAMLLLARLMDHVLEERGARATIVGATSGDTGGAAIEAFRGRARTDVFILFPDGRVSDVQRRQMTTASEDNVHALALSGNFDDCQAIVKGLFNDSDFRRQVALSGVNSINWARIVAQVVYYFTSAVALGAPHRPVGFTVPTGNFGDIFAGYVAARMGLPIDRLVIATNVNDILARTLETGRYEVRSVLPTTSPSMDIQVSSNFERLLFETSGRDAGAVNRWMDGLKQSGSFTLDDATLSTIRRHFDAARTDEAECAATIKRVLDGAGYLADPHTAVGIAAARKVRIDAGVPMITLSTAHPAKFPDAVEAAAGIRPALPAWLADLHERRERFERLPAETAAVAAHIRKATRVVAEGVE</sequence>
<evidence type="ECO:0000256" key="4">
    <source>
        <dbReference type="ARBA" id="ARBA00022605"/>
    </source>
</evidence>
<gene>
    <name evidence="12" type="primary">thrC</name>
    <name evidence="12" type="ORF">MUB46_00580</name>
</gene>
<dbReference type="InterPro" id="IPR004450">
    <property type="entry name" value="Thr_synthase-like"/>
</dbReference>
<evidence type="ECO:0000256" key="5">
    <source>
        <dbReference type="ARBA" id="ARBA00022898"/>
    </source>
</evidence>
<evidence type="ECO:0000313" key="13">
    <source>
        <dbReference type="Proteomes" id="UP001320898"/>
    </source>
</evidence>
<evidence type="ECO:0000256" key="1">
    <source>
        <dbReference type="ARBA" id="ARBA00001933"/>
    </source>
</evidence>
<dbReference type="PROSITE" id="PS00165">
    <property type="entry name" value="DEHYDRATASE_SER_THR"/>
    <property type="match status" value="1"/>
</dbReference>
<dbReference type="Gene3D" id="3.90.1380.10">
    <property type="entry name" value="Threonine synthase, N-terminal domain"/>
    <property type="match status" value="1"/>
</dbReference>
<dbReference type="InterPro" id="IPR029144">
    <property type="entry name" value="Thr_synth_N"/>
</dbReference>
<dbReference type="SUPFAM" id="SSF53686">
    <property type="entry name" value="Tryptophan synthase beta subunit-like PLP-dependent enzymes"/>
    <property type="match status" value="1"/>
</dbReference>
<keyword evidence="5 10" id="KW-0663">Pyridoxal phosphate</keyword>
<dbReference type="Proteomes" id="UP001320898">
    <property type="component" value="Unassembled WGS sequence"/>
</dbReference>
<proteinExistence type="inferred from homology"/>
<dbReference type="NCBIfam" id="TIGR00260">
    <property type="entry name" value="thrC"/>
    <property type="match status" value="1"/>
</dbReference>
<feature type="modified residue" description="N6-(pyridoxal phosphate)lysine" evidence="10">
    <location>
        <position position="112"/>
    </location>
</feature>
<dbReference type="AlphaFoldDB" id="A0AAW5QS97"/>
<dbReference type="GO" id="GO:0009088">
    <property type="term" value="P:threonine biosynthetic process"/>
    <property type="evidence" value="ECO:0007669"/>
    <property type="project" value="UniProtKB-UniRule"/>
</dbReference>